<evidence type="ECO:0000256" key="4">
    <source>
        <dbReference type="ARBA" id="ARBA00031998"/>
    </source>
</evidence>
<evidence type="ECO:0000313" key="8">
    <source>
        <dbReference type="EMBL" id="CAB3370924.1"/>
    </source>
</evidence>
<dbReference type="SUPFAM" id="SSF50249">
    <property type="entry name" value="Nucleic acid-binding proteins"/>
    <property type="match status" value="1"/>
</dbReference>
<dbReference type="EMBL" id="CADEPI010000056">
    <property type="protein sequence ID" value="CAB3370924.1"/>
    <property type="molecule type" value="Genomic_DNA"/>
</dbReference>
<dbReference type="GO" id="GO:0003723">
    <property type="term" value="F:RNA binding"/>
    <property type="evidence" value="ECO:0007669"/>
    <property type="project" value="UniProtKB-KW"/>
</dbReference>
<dbReference type="AlphaFoldDB" id="A0A8S1CNI6"/>
<dbReference type="GO" id="GO:0005634">
    <property type="term" value="C:nucleus"/>
    <property type="evidence" value="ECO:0007669"/>
    <property type="project" value="TreeGrafter"/>
</dbReference>
<keyword evidence="9" id="KW-1185">Reference proteome</keyword>
<keyword evidence="5" id="KW-0396">Initiation factor</keyword>
<dbReference type="InterPro" id="IPR006196">
    <property type="entry name" value="RNA-binding_domain_S1_IF1"/>
</dbReference>
<keyword evidence="3" id="KW-0694">RNA-binding</keyword>
<dbReference type="OrthoDB" id="1738325at2759"/>
<evidence type="ECO:0000259" key="7">
    <source>
        <dbReference type="PROSITE" id="PS50832"/>
    </source>
</evidence>
<keyword evidence="5" id="KW-0648">Protein biosynthesis</keyword>
<feature type="region of interest" description="Disordered" evidence="6">
    <location>
        <begin position="109"/>
        <end position="150"/>
    </location>
</feature>
<evidence type="ECO:0000256" key="1">
    <source>
        <dbReference type="ARBA" id="ARBA00007340"/>
    </source>
</evidence>
<evidence type="ECO:0000256" key="5">
    <source>
        <dbReference type="PROSITE-ProRule" id="PRU00181"/>
    </source>
</evidence>
<evidence type="ECO:0000256" key="6">
    <source>
        <dbReference type="SAM" id="MobiDB-lite"/>
    </source>
</evidence>
<feature type="compositionally biased region" description="Acidic residues" evidence="6">
    <location>
        <begin position="114"/>
        <end position="150"/>
    </location>
</feature>
<dbReference type="PANTHER" id="PTHR21641:SF0">
    <property type="entry name" value="RNA-BINDING PROTEIN EIF1AD-RELATED"/>
    <property type="match status" value="1"/>
</dbReference>
<dbReference type="InterPro" id="IPR039294">
    <property type="entry name" value="EIF1AD"/>
</dbReference>
<evidence type="ECO:0000256" key="3">
    <source>
        <dbReference type="ARBA" id="ARBA00022884"/>
    </source>
</evidence>
<dbReference type="PANTHER" id="PTHR21641">
    <property type="entry name" value="TRANSLATION INITIATION FACTOR-RELATED"/>
    <property type="match status" value="1"/>
</dbReference>
<feature type="domain" description="S1-like" evidence="7">
    <location>
        <begin position="35"/>
        <end position="72"/>
    </location>
</feature>
<dbReference type="SMART" id="SM00652">
    <property type="entry name" value="eIF1a"/>
    <property type="match status" value="1"/>
</dbReference>
<dbReference type="GO" id="GO:0003743">
    <property type="term" value="F:translation initiation factor activity"/>
    <property type="evidence" value="ECO:0007669"/>
    <property type="project" value="UniProtKB-UniRule"/>
</dbReference>
<proteinExistence type="inferred from homology"/>
<gene>
    <name evidence="8" type="ORF">CLODIP_2_CD08297</name>
</gene>
<reference evidence="8 9" key="1">
    <citation type="submission" date="2020-04" db="EMBL/GenBank/DDBJ databases">
        <authorList>
            <person name="Alioto T."/>
            <person name="Alioto T."/>
            <person name="Gomez Garrido J."/>
        </authorList>
    </citation>
    <scope>NUCLEOTIDE SEQUENCE [LARGE SCALE GENOMIC DNA]</scope>
</reference>
<dbReference type="Pfam" id="PF01176">
    <property type="entry name" value="eIF-1a"/>
    <property type="match status" value="1"/>
</dbReference>
<name>A0A8S1CNI6_9INSE</name>
<dbReference type="Gene3D" id="2.40.50.140">
    <property type="entry name" value="Nucleic acid-binding proteins"/>
    <property type="match status" value="1"/>
</dbReference>
<accession>A0A8S1CNI6</accession>
<protein>
    <recommendedName>
        <fullName evidence="2">Probable RNA-binding protein EIF1AD</fullName>
    </recommendedName>
    <alternativeName>
        <fullName evidence="4">Eukaryotic translation initiation factor 1A domain-containing protein</fullName>
    </alternativeName>
</protein>
<dbReference type="InterPro" id="IPR001253">
    <property type="entry name" value="TIF_eIF-1A"/>
</dbReference>
<comment type="similarity">
    <text evidence="1">Belongs to the EIF1AD family.</text>
</comment>
<sequence>MSKMTKKKYVYQEVEDCNVEVAPNHEVVKVLGCRGNNLHEVATAKGEKYLASMPTKFRRTVWVKRGDYVIVEHIEEGVKLSKDGVWPEEFADAVVTKVQDSDDIFVNQNRVLDIESDSEEEDDIESCSEEEDGDDSAEEDRDNSSSEDCDNCFCRTGE</sequence>
<evidence type="ECO:0000313" key="9">
    <source>
        <dbReference type="Proteomes" id="UP000494165"/>
    </source>
</evidence>
<organism evidence="8 9">
    <name type="scientific">Cloeon dipterum</name>
    <dbReference type="NCBI Taxonomy" id="197152"/>
    <lineage>
        <taxon>Eukaryota</taxon>
        <taxon>Metazoa</taxon>
        <taxon>Ecdysozoa</taxon>
        <taxon>Arthropoda</taxon>
        <taxon>Hexapoda</taxon>
        <taxon>Insecta</taxon>
        <taxon>Pterygota</taxon>
        <taxon>Palaeoptera</taxon>
        <taxon>Ephemeroptera</taxon>
        <taxon>Pisciforma</taxon>
        <taxon>Baetidae</taxon>
        <taxon>Cloeon</taxon>
    </lineage>
</organism>
<evidence type="ECO:0000256" key="2">
    <source>
        <dbReference type="ARBA" id="ARBA00020989"/>
    </source>
</evidence>
<dbReference type="Proteomes" id="UP000494165">
    <property type="component" value="Unassembled WGS sequence"/>
</dbReference>
<comment type="caution">
    <text evidence="8">The sequence shown here is derived from an EMBL/GenBank/DDBJ whole genome shotgun (WGS) entry which is preliminary data.</text>
</comment>
<dbReference type="InterPro" id="IPR012340">
    <property type="entry name" value="NA-bd_OB-fold"/>
</dbReference>
<dbReference type="PROSITE" id="PS50832">
    <property type="entry name" value="S1_IF1_TYPE"/>
    <property type="match status" value="1"/>
</dbReference>